<dbReference type="InterPro" id="IPR005104">
    <property type="entry name" value="WHTH_HrcA_DNA-bd"/>
</dbReference>
<dbReference type="EMBL" id="CP141615">
    <property type="protein sequence ID" value="WRP18722.1"/>
    <property type="molecule type" value="Genomic_DNA"/>
</dbReference>
<dbReference type="Proteomes" id="UP001332192">
    <property type="component" value="Chromosome"/>
</dbReference>
<reference evidence="3 4" key="1">
    <citation type="journal article" date="2024" name="Front. Microbiol.">
        <title>Novel thermophilic genera Geochorda gen. nov. and Carboxydochorda gen. nov. from the deep terrestrial subsurface reveal the ecophysiological diversity in the class Limnochordia.</title>
        <authorList>
            <person name="Karnachuk O.V."/>
            <person name="Lukina A.P."/>
            <person name="Avakyan M.R."/>
            <person name="Kadnikov V.V."/>
            <person name="Begmatov S."/>
            <person name="Beletsky A.V."/>
            <person name="Vlasova K.G."/>
            <person name="Novikov A.A."/>
            <person name="Shcherbakova V.A."/>
            <person name="Mardanov A.V."/>
            <person name="Ravin N.V."/>
        </authorList>
    </citation>
    <scope>NUCLEOTIDE SEQUENCE [LARGE SCALE GENOMIC DNA]</scope>
    <source>
        <strain evidence="3 4">L945</strain>
    </source>
</reference>
<dbReference type="InterPro" id="IPR036390">
    <property type="entry name" value="WH_DNA-bd_sf"/>
</dbReference>
<gene>
    <name evidence="3" type="ORF">U7230_06940</name>
</gene>
<name>A0ABZ1C120_9FIRM</name>
<proteinExistence type="predicted"/>
<dbReference type="SUPFAM" id="SSF46785">
    <property type="entry name" value="Winged helix' DNA-binding domain"/>
    <property type="match status" value="1"/>
</dbReference>
<accession>A0ABZ1C120</accession>
<protein>
    <recommendedName>
        <fullName evidence="2">Winged helix-turn-helix transcription repressor HrcA DNA-binding domain-containing protein</fullName>
    </recommendedName>
</protein>
<dbReference type="RefSeq" id="WP_324717995.1">
    <property type="nucleotide sequence ID" value="NZ_CP141615.1"/>
</dbReference>
<dbReference type="InterPro" id="IPR036388">
    <property type="entry name" value="WH-like_DNA-bd_sf"/>
</dbReference>
<evidence type="ECO:0000256" key="1">
    <source>
        <dbReference type="SAM" id="MobiDB-lite"/>
    </source>
</evidence>
<feature type="region of interest" description="Disordered" evidence="1">
    <location>
        <begin position="72"/>
        <end position="93"/>
    </location>
</feature>
<evidence type="ECO:0000259" key="2">
    <source>
        <dbReference type="Pfam" id="PF03444"/>
    </source>
</evidence>
<evidence type="ECO:0000313" key="3">
    <source>
        <dbReference type="EMBL" id="WRP18722.1"/>
    </source>
</evidence>
<dbReference type="Gene3D" id="1.10.10.10">
    <property type="entry name" value="Winged helix-like DNA-binding domain superfamily/Winged helix DNA-binding domain"/>
    <property type="match status" value="1"/>
</dbReference>
<dbReference type="Pfam" id="PF03444">
    <property type="entry name" value="WHD_HrcA"/>
    <property type="match status" value="1"/>
</dbReference>
<keyword evidence="4" id="KW-1185">Reference proteome</keyword>
<evidence type="ECO:0000313" key="4">
    <source>
        <dbReference type="Proteomes" id="UP001332192"/>
    </source>
</evidence>
<sequence length="93" mass="10046">MAGAGLRRSRGQGEDLTPLQGYILAHVQARCASGARVVPSRDLAAVFRISHAYAREQARALVLLGLLEVRPGRAGGYRPRSSKPSPAERSRPR</sequence>
<feature type="domain" description="Winged helix-turn-helix transcription repressor HrcA DNA-binding" evidence="2">
    <location>
        <begin position="15"/>
        <end position="81"/>
    </location>
</feature>
<organism evidence="3 4">
    <name type="scientific">Carboxydichorda subterranea</name>
    <dbReference type="NCBI Taxonomy" id="3109565"/>
    <lineage>
        <taxon>Bacteria</taxon>
        <taxon>Bacillati</taxon>
        <taxon>Bacillota</taxon>
        <taxon>Limnochordia</taxon>
        <taxon>Limnochordales</taxon>
        <taxon>Geochordaceae</taxon>
        <taxon>Carboxydichorda</taxon>
    </lineage>
</organism>